<evidence type="ECO:0000256" key="7">
    <source>
        <dbReference type="ARBA" id="ARBA00022737"/>
    </source>
</evidence>
<proteinExistence type="inferred from homology"/>
<evidence type="ECO:0000256" key="4">
    <source>
        <dbReference type="ARBA" id="ARBA00022475"/>
    </source>
</evidence>
<reference evidence="12 13" key="1">
    <citation type="submission" date="2021-07" db="EMBL/GenBank/DDBJ databases">
        <title>The Aristolochia fimbriata genome: insights into angiosperm evolution, floral development and chemical biosynthesis.</title>
        <authorList>
            <person name="Jiao Y."/>
        </authorList>
    </citation>
    <scope>NUCLEOTIDE SEQUENCE [LARGE SCALE GENOMIC DNA]</scope>
    <source>
        <strain evidence="12">IBCAS-2021</strain>
        <tissue evidence="12">Leaf</tissue>
    </source>
</reference>
<accession>A0AAV7EB92</accession>
<protein>
    <recommendedName>
        <fullName evidence="10">Bidirectional sugar transporter SWEET</fullName>
    </recommendedName>
</protein>
<keyword evidence="5 10" id="KW-0762">Sugar transport</keyword>
<feature type="transmembrane region" description="Helical" evidence="10">
    <location>
        <begin position="71"/>
        <end position="94"/>
    </location>
</feature>
<name>A0AAV7EB92_ARIFI</name>
<feature type="transmembrane region" description="Helical" evidence="10">
    <location>
        <begin position="48"/>
        <end position="65"/>
    </location>
</feature>
<keyword evidence="4" id="KW-1003">Cell membrane</keyword>
<evidence type="ECO:0000256" key="10">
    <source>
        <dbReference type="RuleBase" id="RU910715"/>
    </source>
</evidence>
<keyword evidence="7" id="KW-0677">Repeat</keyword>
<comment type="caution">
    <text evidence="12">The sequence shown here is derived from an EMBL/GenBank/DDBJ whole genome shotgun (WGS) entry which is preliminary data.</text>
</comment>
<feature type="transmembrane region" description="Helical" evidence="10">
    <location>
        <begin position="106"/>
        <end position="126"/>
    </location>
</feature>
<organism evidence="12 13">
    <name type="scientific">Aristolochia fimbriata</name>
    <name type="common">White veined hardy Dutchman's pipe vine</name>
    <dbReference type="NCBI Taxonomy" id="158543"/>
    <lineage>
        <taxon>Eukaryota</taxon>
        <taxon>Viridiplantae</taxon>
        <taxon>Streptophyta</taxon>
        <taxon>Embryophyta</taxon>
        <taxon>Tracheophyta</taxon>
        <taxon>Spermatophyta</taxon>
        <taxon>Magnoliopsida</taxon>
        <taxon>Magnoliidae</taxon>
        <taxon>Piperales</taxon>
        <taxon>Aristolochiaceae</taxon>
        <taxon>Aristolochia</taxon>
    </lineage>
</organism>
<dbReference type="PANTHER" id="PTHR10791:SF22">
    <property type="entry name" value="BIDIRECTIONAL SUGAR TRANSPORTER SWEET11"/>
    <property type="match status" value="1"/>
</dbReference>
<dbReference type="Gene3D" id="1.20.1280.290">
    <property type="match status" value="2"/>
</dbReference>
<comment type="similarity">
    <text evidence="2 10">Belongs to the SWEET sugar transporter family.</text>
</comment>
<feature type="transmembrane region" description="Helical" evidence="10">
    <location>
        <begin position="193"/>
        <end position="214"/>
    </location>
</feature>
<dbReference type="PANTHER" id="PTHR10791">
    <property type="entry name" value="RAG1-ACTIVATING PROTEIN 1"/>
    <property type="match status" value="1"/>
</dbReference>
<evidence type="ECO:0000313" key="12">
    <source>
        <dbReference type="EMBL" id="KAG9445539.1"/>
    </source>
</evidence>
<feature type="transmembrane region" description="Helical" evidence="10">
    <location>
        <begin position="12"/>
        <end position="36"/>
    </location>
</feature>
<dbReference type="GO" id="GO:0051119">
    <property type="term" value="F:sugar transmembrane transporter activity"/>
    <property type="evidence" value="ECO:0007669"/>
    <property type="project" value="InterPro"/>
</dbReference>
<keyword evidence="8 10" id="KW-1133">Transmembrane helix</keyword>
<feature type="compositionally biased region" description="Basic and acidic residues" evidence="11">
    <location>
        <begin position="250"/>
        <end position="264"/>
    </location>
</feature>
<evidence type="ECO:0000256" key="2">
    <source>
        <dbReference type="ARBA" id="ARBA00007809"/>
    </source>
</evidence>
<evidence type="ECO:0000256" key="9">
    <source>
        <dbReference type="ARBA" id="ARBA00023136"/>
    </source>
</evidence>
<evidence type="ECO:0000256" key="1">
    <source>
        <dbReference type="ARBA" id="ARBA00004651"/>
    </source>
</evidence>
<dbReference type="Pfam" id="PF03083">
    <property type="entry name" value="MtN3_slv"/>
    <property type="match status" value="2"/>
</dbReference>
<dbReference type="InterPro" id="IPR047664">
    <property type="entry name" value="SWEET"/>
</dbReference>
<feature type="transmembrane region" description="Helical" evidence="10">
    <location>
        <begin position="165"/>
        <end position="187"/>
    </location>
</feature>
<dbReference type="AlphaFoldDB" id="A0AAV7EB92"/>
<feature type="compositionally biased region" description="Polar residues" evidence="11">
    <location>
        <begin position="282"/>
        <end position="292"/>
    </location>
</feature>
<comment type="subcellular location">
    <subcellularLocation>
        <location evidence="1 10">Cell membrane</location>
        <topology evidence="1 10">Multi-pass membrane protein</topology>
    </subcellularLocation>
</comment>
<gene>
    <name evidence="12" type="ORF">H6P81_011667</name>
</gene>
<evidence type="ECO:0000256" key="3">
    <source>
        <dbReference type="ARBA" id="ARBA00022448"/>
    </source>
</evidence>
<dbReference type="InterPro" id="IPR004316">
    <property type="entry name" value="SWEET_rpt"/>
</dbReference>
<evidence type="ECO:0000256" key="6">
    <source>
        <dbReference type="ARBA" id="ARBA00022692"/>
    </source>
</evidence>
<dbReference type="GO" id="GO:0005886">
    <property type="term" value="C:plasma membrane"/>
    <property type="evidence" value="ECO:0007669"/>
    <property type="project" value="UniProtKB-SubCell"/>
</dbReference>
<dbReference type="FunFam" id="1.20.1280.290:FF:000003">
    <property type="entry name" value="Bidirectional sugar transporter SWEET"/>
    <property type="match status" value="1"/>
</dbReference>
<evidence type="ECO:0000256" key="8">
    <source>
        <dbReference type="ARBA" id="ARBA00022989"/>
    </source>
</evidence>
<keyword evidence="13" id="KW-1185">Reference proteome</keyword>
<keyword evidence="6 10" id="KW-0812">Transmembrane</keyword>
<dbReference type="EMBL" id="JAINDJ010000005">
    <property type="protein sequence ID" value="KAG9445539.1"/>
    <property type="molecule type" value="Genomic_DNA"/>
</dbReference>
<evidence type="ECO:0000313" key="13">
    <source>
        <dbReference type="Proteomes" id="UP000825729"/>
    </source>
</evidence>
<keyword evidence="9 10" id="KW-0472">Membrane</keyword>
<sequence>MAIFAIHNPGTFTFGLLGNLVSFMVYLAPLPTFYRIYKKKSTEGFQSVPYVVALFSAMLWIYYAFVKSNAYLLITINTVGCVIETLYIVAFIVYAPRKARILTAKLLLLLNIGVFGLIVALTIFLAKGSGRVRVLGWICVVFSVSVFAAPLSIMRLVIRTRSVEFMPFTLSFFLTLSAVMWFFYGLFLKDYYIALPNIIGFTFGVIQMILYVIYKDRKKVILEEKLPEHVNNMIKLSSVGIAEVHPIEAEQNENQKEIGEHDQNSPRLTEQNDGGPKHQPEVVQQIQCSTEV</sequence>
<evidence type="ECO:0000256" key="5">
    <source>
        <dbReference type="ARBA" id="ARBA00022597"/>
    </source>
</evidence>
<comment type="function">
    <text evidence="10">Mediates both low-affinity uptake and efflux of sugar across the membrane.</text>
</comment>
<keyword evidence="3 10" id="KW-0813">Transport</keyword>
<feature type="transmembrane region" description="Helical" evidence="10">
    <location>
        <begin position="132"/>
        <end position="153"/>
    </location>
</feature>
<evidence type="ECO:0000256" key="11">
    <source>
        <dbReference type="SAM" id="MobiDB-lite"/>
    </source>
</evidence>
<dbReference type="FunFam" id="1.20.1280.290:FF:000001">
    <property type="entry name" value="Bidirectional sugar transporter SWEET"/>
    <property type="match status" value="1"/>
</dbReference>
<feature type="region of interest" description="Disordered" evidence="11">
    <location>
        <begin position="250"/>
        <end position="292"/>
    </location>
</feature>
<dbReference type="Proteomes" id="UP000825729">
    <property type="component" value="Unassembled WGS sequence"/>
</dbReference>